<dbReference type="InterPro" id="IPR000477">
    <property type="entry name" value="RT_dom"/>
</dbReference>
<gene>
    <name evidence="1" type="ORF">SMTD_LOCUS21684</name>
</gene>
<organism evidence="1 2">
    <name type="scientific">Schistosoma mattheei</name>
    <dbReference type="NCBI Taxonomy" id="31246"/>
    <lineage>
        <taxon>Eukaryota</taxon>
        <taxon>Metazoa</taxon>
        <taxon>Spiralia</taxon>
        <taxon>Lophotrochozoa</taxon>
        <taxon>Platyhelminthes</taxon>
        <taxon>Trematoda</taxon>
        <taxon>Digenea</taxon>
        <taxon>Strigeidida</taxon>
        <taxon>Schistosomatoidea</taxon>
        <taxon>Schistosomatidae</taxon>
        <taxon>Schistosoma</taxon>
    </lineage>
</organism>
<dbReference type="EMBL" id="UZAL01048126">
    <property type="protein sequence ID" value="VDP85427.1"/>
    <property type="molecule type" value="Genomic_DNA"/>
</dbReference>
<evidence type="ECO:0000313" key="1">
    <source>
        <dbReference type="EMBL" id="VDP85427.1"/>
    </source>
</evidence>
<proteinExistence type="predicted"/>
<dbReference type="Pfam" id="PF00078">
    <property type="entry name" value="RVT_1"/>
    <property type="match status" value="1"/>
</dbReference>
<accession>A0A183Q4Z8</accession>
<dbReference type="PROSITE" id="PS50878">
    <property type="entry name" value="RT_POL"/>
    <property type="match status" value="1"/>
</dbReference>
<evidence type="ECO:0000313" key="2">
    <source>
        <dbReference type="Proteomes" id="UP000269396"/>
    </source>
</evidence>
<keyword evidence="2" id="KW-1185">Reference proteome</keyword>
<dbReference type="SUPFAM" id="SSF56672">
    <property type="entry name" value="DNA/RNA polymerases"/>
    <property type="match status" value="1"/>
</dbReference>
<dbReference type="STRING" id="31246.A0A183Q4Z8"/>
<dbReference type="InterPro" id="IPR043502">
    <property type="entry name" value="DNA/RNA_pol_sf"/>
</dbReference>
<dbReference type="Proteomes" id="UP000269396">
    <property type="component" value="Unassembled WGS sequence"/>
</dbReference>
<protein>
    <submittedName>
        <fullName evidence="1">Uncharacterized protein</fullName>
    </submittedName>
</protein>
<name>A0A183Q4Z8_9TREM</name>
<dbReference type="CDD" id="cd01650">
    <property type="entry name" value="RT_nLTR_like"/>
    <property type="match status" value="1"/>
</dbReference>
<dbReference type="PANTHER" id="PTHR19446">
    <property type="entry name" value="REVERSE TRANSCRIPTASES"/>
    <property type="match status" value="1"/>
</dbReference>
<dbReference type="AlphaFoldDB" id="A0A183Q4Z8"/>
<sequence length="437" mass="48427">MGKSAPGPDGISPRVMNKRKTERTTAFLNLILTLETIPDHLNLARVLFIPKSETPQGSGDYRPISITSVVVRCLHSILAKRWITVVPRLHSQLAFLKRDGCFEGVVSVHTILREARLATHNLTMCSIDISKAFDSLSHDTIKRMAEAYGAPKALVSYISNCYKSLKAIVHNNIVKVGRGVRQGDPLSPLLFIMCMDEVTRLTTREHGTKLGSQMVDSVLFADDMMIFADTTVGMQHKLDMLSAGLQQAGLSTNVQKSRSLTVAANGKLKTVCVVPHTYKIGGVSLDPINVTDKFKYLGIWFSHPGITKQPISTMADSLLNEITNAPLTPVQRLTILRQYALPKLQYVCQVGAIGKTDLQKVDVSIRKSVRQWLGLPHDTANTYFHARDGGIGIEPLYPLAEIRRSQRLRRLNTRNCSLLQAVRQSEAYKLFEGKSIG</sequence>
<feature type="non-terminal residue" evidence="1">
    <location>
        <position position="437"/>
    </location>
</feature>
<reference evidence="1 2" key="1">
    <citation type="submission" date="2018-11" db="EMBL/GenBank/DDBJ databases">
        <authorList>
            <consortium name="Pathogen Informatics"/>
        </authorList>
    </citation>
    <scope>NUCLEOTIDE SEQUENCE [LARGE SCALE GENOMIC DNA]</scope>
    <source>
        <strain>Denwood</strain>
        <strain evidence="2">Zambia</strain>
    </source>
</reference>